<dbReference type="OrthoDB" id="1015716at2"/>
<dbReference type="Proteomes" id="UP000003303">
    <property type="component" value="Unassembled WGS sequence"/>
</dbReference>
<keyword evidence="1" id="KW-0732">Signal</keyword>
<feature type="chain" id="PRO_5002916575" evidence="1">
    <location>
        <begin position="25"/>
        <end position="57"/>
    </location>
</feature>
<dbReference type="InterPro" id="IPR038707">
    <property type="entry name" value="TraQ_sf"/>
</dbReference>
<evidence type="ECO:0000313" key="3">
    <source>
        <dbReference type="Proteomes" id="UP000003303"/>
    </source>
</evidence>
<sequence>MNRYFILPLLLAMLLGACSREVNVQEVYPFEVELMPYHQEATKGQAVEVRCKLTPQK</sequence>
<dbReference type="PROSITE" id="PS51257">
    <property type="entry name" value="PROKAR_LIPOPROTEIN"/>
    <property type="match status" value="1"/>
</dbReference>
<gene>
    <name evidence="2" type="ORF">PORUE0001_0138</name>
</gene>
<dbReference type="EMBL" id="ACLR01000239">
    <property type="protein sequence ID" value="EEK15888.1"/>
    <property type="molecule type" value="Genomic_DNA"/>
</dbReference>
<dbReference type="AlphaFoldDB" id="C2MEG4"/>
<dbReference type="STRING" id="596327.PORUE0001_0138"/>
<dbReference type="RefSeq" id="WP_007366236.1">
    <property type="nucleotide sequence ID" value="NZ_ACLR01000239.1"/>
</dbReference>
<feature type="signal peptide" evidence="1">
    <location>
        <begin position="1"/>
        <end position="24"/>
    </location>
</feature>
<protein>
    <submittedName>
        <fullName evidence="2">Uncharacterized protein</fullName>
    </submittedName>
</protein>
<accession>C2MEG4</accession>
<keyword evidence="3" id="KW-1185">Reference proteome</keyword>
<proteinExistence type="predicted"/>
<evidence type="ECO:0000256" key="1">
    <source>
        <dbReference type="SAM" id="SignalP"/>
    </source>
</evidence>
<dbReference type="Pfam" id="PF12988">
    <property type="entry name" value="TraQ_transposon"/>
    <property type="match status" value="1"/>
</dbReference>
<comment type="caution">
    <text evidence="2">The sequence shown here is derived from an EMBL/GenBank/DDBJ whole genome shotgun (WGS) entry which is preliminary data.</text>
</comment>
<dbReference type="InterPro" id="IPR024355">
    <property type="entry name" value="TraQ_bacteroidetes"/>
</dbReference>
<evidence type="ECO:0000313" key="2">
    <source>
        <dbReference type="EMBL" id="EEK15888.1"/>
    </source>
</evidence>
<dbReference type="Gene3D" id="2.60.40.2410">
    <property type="entry name" value="Uncharacterised protein PF12988, DUF3872"/>
    <property type="match status" value="1"/>
</dbReference>
<feature type="non-terminal residue" evidence="2">
    <location>
        <position position="57"/>
    </location>
</feature>
<organism evidence="2 3">
    <name type="scientific">Porphyromonas uenonis 60-3</name>
    <dbReference type="NCBI Taxonomy" id="596327"/>
    <lineage>
        <taxon>Bacteria</taxon>
        <taxon>Pseudomonadati</taxon>
        <taxon>Bacteroidota</taxon>
        <taxon>Bacteroidia</taxon>
        <taxon>Bacteroidales</taxon>
        <taxon>Porphyromonadaceae</taxon>
        <taxon>Porphyromonas</taxon>
    </lineage>
</organism>
<reference evidence="2 3" key="1">
    <citation type="submission" date="2009-04" db="EMBL/GenBank/DDBJ databases">
        <authorList>
            <person name="Sebastian Y."/>
            <person name="Madupu R."/>
            <person name="Durkin A.S."/>
            <person name="Torralba M."/>
            <person name="Methe B."/>
            <person name="Sutton G.G."/>
            <person name="Strausberg R.L."/>
            <person name="Nelson K.E."/>
        </authorList>
    </citation>
    <scope>NUCLEOTIDE SEQUENCE [LARGE SCALE GENOMIC DNA]</scope>
    <source>
        <strain evidence="2 3">60-3</strain>
    </source>
</reference>
<name>C2MEG4_9PORP</name>